<keyword evidence="4 9" id="KW-0347">Helicase</keyword>
<dbReference type="OMA" id="MNPKEFN"/>
<dbReference type="Gene3D" id="3.40.50.300">
    <property type="entry name" value="P-loop containing nucleotide triphosphate hydrolases"/>
    <property type="match status" value="4"/>
</dbReference>
<keyword evidence="3 9" id="KW-0378">Hydrolase</keyword>
<dbReference type="InterPro" id="IPR003593">
    <property type="entry name" value="AAA+_ATPase"/>
</dbReference>
<dbReference type="InterPro" id="IPR036390">
    <property type="entry name" value="WH_DNA-bd_sf"/>
</dbReference>
<dbReference type="EC" id="3.6.1.-" evidence="9"/>
<dbReference type="FunFam" id="3.40.50.300:FF:000254">
    <property type="entry name" value="U5 small nuclear ribonucleoprotein helicase"/>
    <property type="match status" value="1"/>
</dbReference>
<evidence type="ECO:0000313" key="11">
    <source>
        <dbReference type="Proteomes" id="UP000007494"/>
    </source>
</evidence>
<dbReference type="Gene3D" id="1.10.10.10">
    <property type="entry name" value="Winged helix-like DNA-binding domain superfamily/Winged helix DNA-binding domain"/>
    <property type="match status" value="2"/>
</dbReference>
<name>F0VK75_NEOCL</name>
<dbReference type="Pfam" id="PF23445">
    <property type="entry name" value="WHD_SNRNP200"/>
    <property type="match status" value="2"/>
</dbReference>
<dbReference type="EMBL" id="FR823391">
    <property type="protein sequence ID" value="CBZ54476.1"/>
    <property type="molecule type" value="Genomic_DNA"/>
</dbReference>
<dbReference type="CDD" id="cd18795">
    <property type="entry name" value="SF2_C_Ski2"/>
    <property type="match status" value="1"/>
</dbReference>
<dbReference type="VEuPathDB" id="ToxoDB:NCLIV_049050"/>
<dbReference type="InterPro" id="IPR057842">
    <property type="entry name" value="WH_MER3"/>
</dbReference>
<dbReference type="GO" id="GO:0005524">
    <property type="term" value="F:ATP binding"/>
    <property type="evidence" value="ECO:0007669"/>
    <property type="project" value="UniProtKB-KW"/>
</dbReference>
<dbReference type="GO" id="GO:0003676">
    <property type="term" value="F:nucleic acid binding"/>
    <property type="evidence" value="ECO:0007669"/>
    <property type="project" value="InterPro"/>
</dbReference>
<dbReference type="InterPro" id="IPR050474">
    <property type="entry name" value="Hel308_SKI2-like"/>
</dbReference>
<dbReference type="Pfam" id="PF18149">
    <property type="entry name" value="Helicase_PWI"/>
    <property type="match status" value="1"/>
</dbReference>
<keyword evidence="5" id="KW-0067">ATP-binding</keyword>
<dbReference type="InterPro" id="IPR041094">
    <property type="entry name" value="Brr2_helicase_PWI"/>
</dbReference>
<dbReference type="GeneID" id="13442407"/>
<dbReference type="InterPro" id="IPR014001">
    <property type="entry name" value="Helicase_ATP-bd"/>
</dbReference>
<dbReference type="InterPro" id="IPR004179">
    <property type="entry name" value="Sec63-dom"/>
</dbReference>
<dbReference type="Gene3D" id="2.60.40.150">
    <property type="entry name" value="C2 domain"/>
    <property type="match status" value="2"/>
</dbReference>
<sequence length="2230" mass="250922">MAEEFERFKRFEYRQNSNLVLQRDTSTGVAPAVNLGEPTGEPESLAGRKLYPMGDKVERGLKKEDRPAKSADPKRAKLKRNKLDLKRGATVLDADVTEIFFYKPTTQQTRLVYEQLLVTLQQQLGDQPDEVLKGAADEVLAALKVDGCKDSERKKNVEQVLGPLTSDRYTRLHQLAKNITDYSLGGEEEDGAQAGGLDGSTGVAVVFDEEEEEDGDGNELMEVEVLEGEEEDDEDEEEAEDKERTYLAAKNVDDDEFEDRDAYELDISKIDPHWLQRELNNVFKDPNKAVATEKEILSILATPDIQKCENQLVVILKYENFELAKLILKNRWKVFYAVRLGQAQSKEEKNAIFEEMKNSPEGQEVLELLDSLSSRRNKEKEIAINVRKEAASLAAKAQARAASLRAAEFAEEDAGGGAGLHASSTAAFAGKPGKALGAALSKARDLDEATGDRDGLEAAGAHPHAMKGAVAKKPTAAVDLSSIAFHQGGHFMANTRVKLPDGAQRIETKNYDEVVVQAFKKPQEAPDARLPISALPDWAQSAFSCVNIEQLNPMQSKVYKVAFEEFNENLLLCAPTGAGKTNVAMLAILNVLGRHRNAKTGHIDLSGFKVIYISPMKALVAEQVQAFSQRLQPYGVTVRELTGDVNLTRQQIEETQVIVTTPEKWDIITRKAGERAYTQLVRLVIIDEIHLLHDSRGPVLEAIIARTIRQIETAQEHIRLVGLSATLPNYDDVAVCLRVTPEKGLFFFGNHYRPVPLKQTYIGVKDKKAIKRYNTMNEVTYEKLMENAGKSQVLIFVHSRKETVKTARFIRDMALQKDTLPRFLQHMTASREILQSEAEAVKTGDLKELLPYGFAVHHAGLPRTDRKLVEDLFADRHIQVLISTATLAWGVNLPAHTVIIKGTQVYLPEKGSWAELSPMDVLQMMGRAGRPQYDTSGHAILITQHSELQYYLSLNNQQLPIESQMISCLPDMLNAEVVLGSVRSREDAVNWLGYTYLYVRMLKNPTLYGIPPEEIERDKLLEQHCVNLIDSALKILDKNFLIKYDRRMGAIQVTAMGRVASHYYIKYPTIAVYNQHMKPTLSDIELLRLFSLSSEFKYMPVREEEKVELQRLMERVPIPVKGSPDETSSKVNVLLQAYISKLKLEGLAMMADMVYVQQSANRIMRAIFEICLRRGWAMLALRALQFCKEIDRRMWSSMTPLRQFKVLPEELLRKIEKKDLPFERYYDLSSTEIGELVRVPKMGKLLHRLIHQFPKLELAAFVQPLTRTCLVVELTITPDFQWDSKVHGSGEVFWVLVEDVDGEQILHHEMFIMPPFTGEVEHTLCFTLPITDPLPPNYSIRVVSDRWLHSQSSLPISFKTLILPERTPPHTELLDLQPLPISALRDAKMEQVYAGSFKAFNPIQTQVFSTLYATNENVLLCLPPTSGKEICLEFAILRMLKTEPASQWKAVYIAPHPLVVKERLDDWVTKLGRGLGVKLAELTGEMQQDMKLLEQSQLVLATPEKWDFVSRRWKTRKVLQSIRLLLVDDLHLLNSPVGSTLEICLSRTRYISAQLQRPIRIVAMANSLANAKDVGDWLGVSSSGLFNFHPSVRTVPLEISLHGFDVYHREARLLAMSKAVYQAVKLYTSNREDERSGSLSSRKLKNVIVFCSDRRHCRLTAIDLLLQAAADDDPKKFLHVSDEVMSKYTSVVRDKMLNETLSYGVGLLHSGLSAAEQQLVQQLHAAGAIQVVVVAEECAWGLQMYAHLVVIVDTKKFTENGYEDYTVADVLQMLGHATRSSIDKHGYAVLFCPSSKREFYKKFIFEPLPVESQLEQNLVDHINAEVVLKTIENKQDAVDWLTWTFLYRRLAKNPNYYGLQGVTHQHLSDYLSELVESGVHTLEQAQCVSEQNDVDLQPLNLGLVAAFYYVKVDTIELFNRSLTPTCKRRALLEILAASSEFSSLPLRPGEEGTLKGLAQRLGVRLPSNSEDLNKPSTKALILLYAHFNRTPLPSDLIADQKILLEPTIRLLHALVDVISSNGWLVPALSAMEICQAVVQAMTTTALGGGNATQCSPLKQLPHFTDELVEKAKEMGVDDIFDLMNMEEKDREKLLKSLTPSQLKDVAKASNRYPVINVEYQVSKKDGVLPSENLQCTVTLERDCAEETSSAVFAPYFPREKEEQWWLVIGQASSNSLAAIKRLSLNKATTTVTLSFEAPETDGKHTYVLYLMGDSYVGGDQEYKFDVRVRS</sequence>
<feature type="domain" description="Helicase ATP-binding" evidence="7">
    <location>
        <begin position="1409"/>
        <end position="1586"/>
    </location>
</feature>
<feature type="compositionally biased region" description="Acidic residues" evidence="6">
    <location>
        <begin position="225"/>
        <end position="240"/>
    </location>
</feature>
<evidence type="ECO:0000259" key="7">
    <source>
        <dbReference type="PROSITE" id="PS51192"/>
    </source>
</evidence>
<dbReference type="eggNOG" id="KOG0951">
    <property type="taxonomic scope" value="Eukaryota"/>
</dbReference>
<reference evidence="9" key="1">
    <citation type="submission" date="2011-02" db="EMBL/GenBank/DDBJ databases">
        <authorList>
            <person name="Aslett M."/>
        </authorList>
    </citation>
    <scope>NUCLEOTIDE SEQUENCE</scope>
    <source>
        <strain evidence="9">Liverpool</strain>
    </source>
</reference>
<evidence type="ECO:0000256" key="4">
    <source>
        <dbReference type="ARBA" id="ARBA00022806"/>
    </source>
</evidence>
<evidence type="ECO:0000256" key="5">
    <source>
        <dbReference type="ARBA" id="ARBA00022840"/>
    </source>
</evidence>
<dbReference type="GO" id="GO:0005634">
    <property type="term" value="C:nucleus"/>
    <property type="evidence" value="ECO:0007669"/>
    <property type="project" value="TreeGrafter"/>
</dbReference>
<dbReference type="EMBL" id="LN714485">
    <property type="protein sequence ID" value="CEL69189.1"/>
    <property type="molecule type" value="Genomic_DNA"/>
</dbReference>
<dbReference type="SUPFAM" id="SSF81296">
    <property type="entry name" value="E set domains"/>
    <property type="match status" value="1"/>
</dbReference>
<dbReference type="SMART" id="SM00382">
    <property type="entry name" value="AAA"/>
    <property type="match status" value="1"/>
</dbReference>
<dbReference type="SUPFAM" id="SSF158702">
    <property type="entry name" value="Sec63 N-terminal domain-like"/>
    <property type="match status" value="2"/>
</dbReference>
<dbReference type="InterPro" id="IPR035892">
    <property type="entry name" value="C2_domain_sf"/>
</dbReference>
<dbReference type="FunFam" id="2.60.40.150:FF:000113">
    <property type="entry name" value="activating signal cointegrator 1 complex subunit 3"/>
    <property type="match status" value="1"/>
</dbReference>
<feature type="region of interest" description="Disordered" evidence="6">
    <location>
        <begin position="26"/>
        <end position="47"/>
    </location>
</feature>
<feature type="domain" description="Helicase ATP-binding" evidence="7">
    <location>
        <begin position="561"/>
        <end position="745"/>
    </location>
</feature>
<feature type="region of interest" description="Disordered" evidence="6">
    <location>
        <begin position="448"/>
        <end position="470"/>
    </location>
</feature>
<dbReference type="InterPro" id="IPR011545">
    <property type="entry name" value="DEAD/DEAH_box_helicase_dom"/>
</dbReference>
<dbReference type="PROSITE" id="PS51194">
    <property type="entry name" value="HELICASE_CTER"/>
    <property type="match status" value="1"/>
</dbReference>
<dbReference type="InterPro" id="IPR036388">
    <property type="entry name" value="WH-like_DNA-bd_sf"/>
</dbReference>
<dbReference type="InParanoid" id="F0VK75"/>
<dbReference type="SUPFAM" id="SSF52540">
    <property type="entry name" value="P-loop containing nucleoside triphosphate hydrolases"/>
    <property type="match status" value="4"/>
</dbReference>
<dbReference type="SUPFAM" id="SSF46785">
    <property type="entry name" value="Winged helix' DNA-binding domain"/>
    <property type="match status" value="2"/>
</dbReference>
<organism evidence="9 11">
    <name type="scientific">Neospora caninum (strain Liverpool)</name>
    <dbReference type="NCBI Taxonomy" id="572307"/>
    <lineage>
        <taxon>Eukaryota</taxon>
        <taxon>Sar</taxon>
        <taxon>Alveolata</taxon>
        <taxon>Apicomplexa</taxon>
        <taxon>Conoidasida</taxon>
        <taxon>Coccidia</taxon>
        <taxon>Eucoccidiorida</taxon>
        <taxon>Eimeriorina</taxon>
        <taxon>Sarcocystidae</taxon>
        <taxon>Neospora</taxon>
    </lineage>
</organism>
<dbReference type="FunFam" id="3.40.50.300:FF:000062">
    <property type="entry name" value="U5 small nuclear ribonucleoprotein helicase"/>
    <property type="match status" value="1"/>
</dbReference>
<dbReference type="FunFam" id="2.60.40.150:FF:000004">
    <property type="entry name" value="RNA helicase, activating signal cointegrator 1"/>
    <property type="match status" value="1"/>
</dbReference>
<dbReference type="GO" id="GO:0180022">
    <property type="term" value="C:RQC-trigger complex"/>
    <property type="evidence" value="ECO:0007669"/>
    <property type="project" value="UniProtKB-ARBA"/>
</dbReference>
<dbReference type="FunCoup" id="F0VK75">
    <property type="interactions" value="403"/>
</dbReference>
<gene>
    <name evidence="10" type="ORF">BN1204_049050</name>
    <name evidence="9" type="ORF">NCLIV_049050</name>
</gene>
<accession>F0VK75</accession>
<reference evidence="10" key="4">
    <citation type="journal article" date="2015" name="PLoS ONE">
        <title>Comprehensive Evaluation of Toxoplasma gondii VEG and Neospora caninum LIV Genomes with Tachyzoite Stage Transcriptome and Proteome Defines Novel Transcript Features.</title>
        <authorList>
            <person name="Ramaprasad A."/>
            <person name="Mourier T."/>
            <person name="Naeem R."/>
            <person name="Malas T.B."/>
            <person name="Moussa E."/>
            <person name="Panigrahi A."/>
            <person name="Vermont S.J."/>
            <person name="Otto T.D."/>
            <person name="Wastling J."/>
            <person name="Pain A."/>
        </authorList>
    </citation>
    <scope>NUCLEOTIDE SEQUENCE</scope>
    <source>
        <strain evidence="10">Liverpool</strain>
    </source>
</reference>
<dbReference type="Gene3D" id="1.10.150.20">
    <property type="entry name" value="5' to 3' exonuclease, C-terminal subdomain"/>
    <property type="match status" value="2"/>
</dbReference>
<dbReference type="Pfam" id="PF00271">
    <property type="entry name" value="Helicase_C"/>
    <property type="match status" value="1"/>
</dbReference>
<dbReference type="PIRSF" id="PIRSF039073">
    <property type="entry name" value="BRR2"/>
    <property type="match status" value="1"/>
</dbReference>
<dbReference type="FunFam" id="1.10.10.10:FF:000024">
    <property type="entry name" value="U5 small nuclear ribonucleoprotein helicase"/>
    <property type="match status" value="1"/>
</dbReference>
<evidence type="ECO:0000256" key="1">
    <source>
        <dbReference type="ARBA" id="ARBA00022737"/>
    </source>
</evidence>
<evidence type="ECO:0000256" key="6">
    <source>
        <dbReference type="SAM" id="MobiDB-lite"/>
    </source>
</evidence>
<keyword evidence="11" id="KW-1185">Reference proteome</keyword>
<feature type="region of interest" description="Disordered" evidence="6">
    <location>
        <begin position="225"/>
        <end position="244"/>
    </location>
</feature>
<evidence type="ECO:0000313" key="10">
    <source>
        <dbReference type="EMBL" id="CEL69189.1"/>
    </source>
</evidence>
<reference evidence="9" key="2">
    <citation type="submission" date="2011-03" db="EMBL/GenBank/DDBJ databases">
        <title>Comparative genomics and transcriptomics of Neospora caninum and Toxoplasma gondii.</title>
        <authorList>
            <person name="Reid A.J."/>
            <person name="Sohal A."/>
            <person name="Harris D."/>
            <person name="Quail M."/>
            <person name="Sanders M."/>
            <person name="Berriman M."/>
            <person name="Wastling J.M."/>
            <person name="Pain A."/>
        </authorList>
    </citation>
    <scope>NUCLEOTIDE SEQUENCE</scope>
    <source>
        <strain evidence="9">Liverpool</strain>
    </source>
</reference>
<evidence type="ECO:0000259" key="8">
    <source>
        <dbReference type="PROSITE" id="PS51194"/>
    </source>
</evidence>
<evidence type="ECO:0000256" key="3">
    <source>
        <dbReference type="ARBA" id="ARBA00022801"/>
    </source>
</evidence>
<dbReference type="GO" id="GO:0016787">
    <property type="term" value="F:hydrolase activity"/>
    <property type="evidence" value="ECO:0007669"/>
    <property type="project" value="UniProtKB-KW"/>
</dbReference>
<dbReference type="SMART" id="SM00973">
    <property type="entry name" value="Sec63"/>
    <property type="match status" value="2"/>
</dbReference>
<dbReference type="InterPro" id="IPR027417">
    <property type="entry name" value="P-loop_NTPase"/>
</dbReference>
<feature type="domain" description="Helicase C-terminal" evidence="8">
    <location>
        <begin position="780"/>
        <end position="973"/>
    </location>
</feature>
<dbReference type="InterPro" id="IPR014756">
    <property type="entry name" value="Ig_E-set"/>
</dbReference>
<dbReference type="FunFam" id="1.10.150.20:FF:000004">
    <property type="entry name" value="U5 small nuclear ribonucleoprotein helicase"/>
    <property type="match status" value="1"/>
</dbReference>
<keyword evidence="2" id="KW-0547">Nucleotide-binding</keyword>
<dbReference type="OrthoDB" id="5575at2759"/>
<proteinExistence type="predicted"/>
<dbReference type="PROSITE" id="PS51192">
    <property type="entry name" value="HELICASE_ATP_BIND_1"/>
    <property type="match status" value="2"/>
</dbReference>
<dbReference type="Pfam" id="PF00270">
    <property type="entry name" value="DEAD"/>
    <property type="match status" value="2"/>
</dbReference>
<keyword evidence="1" id="KW-0677">Repeat</keyword>
<dbReference type="FunFam" id="3.40.50.300:FF:000102">
    <property type="entry name" value="RNA helicase, activating signal cointegrator 1"/>
    <property type="match status" value="1"/>
</dbReference>
<dbReference type="PANTHER" id="PTHR47961">
    <property type="entry name" value="DNA POLYMERASE THETA, PUTATIVE (AFU_ORTHOLOGUE AFUA_1G05260)-RELATED"/>
    <property type="match status" value="1"/>
</dbReference>
<dbReference type="SMART" id="SM00490">
    <property type="entry name" value="HELICc"/>
    <property type="match status" value="2"/>
</dbReference>
<dbReference type="GO" id="GO:0000712">
    <property type="term" value="P:resolution of meiotic recombination intermediates"/>
    <property type="evidence" value="ECO:0007669"/>
    <property type="project" value="TreeGrafter"/>
</dbReference>
<evidence type="ECO:0000256" key="2">
    <source>
        <dbReference type="ARBA" id="ARBA00022741"/>
    </source>
</evidence>
<dbReference type="Gene3D" id="1.10.3380.10">
    <property type="entry name" value="Sec63 N-terminal domain-like domain"/>
    <property type="match status" value="2"/>
</dbReference>
<dbReference type="InterPro" id="IPR001650">
    <property type="entry name" value="Helicase_C-like"/>
</dbReference>
<dbReference type="SMART" id="SM00487">
    <property type="entry name" value="DEXDc"/>
    <property type="match status" value="2"/>
</dbReference>
<dbReference type="Pfam" id="PF02889">
    <property type="entry name" value="Sec63"/>
    <property type="match status" value="2"/>
</dbReference>
<dbReference type="Proteomes" id="UP000007494">
    <property type="component" value="Chromosome X"/>
</dbReference>
<dbReference type="CDD" id="cd18021">
    <property type="entry name" value="DEXHc_Brr2_2"/>
    <property type="match status" value="1"/>
</dbReference>
<dbReference type="FunFam" id="1.10.3380.10:FF:000001">
    <property type="entry name" value="U5 small nuclear ribonucleoprotein helicase"/>
    <property type="match status" value="1"/>
</dbReference>
<dbReference type="Pfam" id="PF21188">
    <property type="entry name" value="BRR2_plug"/>
    <property type="match status" value="1"/>
</dbReference>
<dbReference type="PANTHER" id="PTHR47961:SF4">
    <property type="entry name" value="ACTIVATING SIGNAL COINTEGRATOR 1 COMPLEX SUBUNIT 3"/>
    <property type="match status" value="1"/>
</dbReference>
<reference evidence="11" key="3">
    <citation type="journal article" date="2012" name="PLoS Pathog.">
        <title>Comparative genomics of the apicomplexan parasites Toxoplasma gondii and Neospora caninum: Coccidia differing in host range and transmission strategy.</title>
        <authorList>
            <person name="Reid A.J."/>
            <person name="Vermont S.J."/>
            <person name="Cotton J.A."/>
            <person name="Harris D."/>
            <person name="Hill-Cawthorne G.A."/>
            <person name="Konen-Waisman S."/>
            <person name="Latham S.M."/>
            <person name="Mourier T."/>
            <person name="Norton R."/>
            <person name="Quail M.A."/>
            <person name="Sanders M."/>
            <person name="Shanmugam D."/>
            <person name="Sohal A."/>
            <person name="Wasmuth J.D."/>
            <person name="Brunk B."/>
            <person name="Grigg M.E."/>
            <person name="Howard J.C."/>
            <person name="Parkinson J."/>
            <person name="Roos D.S."/>
            <person name="Trees A.J."/>
            <person name="Berriman M."/>
            <person name="Pain A."/>
            <person name="Wastling J.M."/>
        </authorList>
    </citation>
    <scope>NUCLEOTIDE SEQUENCE [LARGE SCALE GENOMIC DNA]</scope>
    <source>
        <strain evidence="11">Liverpool</strain>
    </source>
</reference>
<evidence type="ECO:0000313" key="9">
    <source>
        <dbReference type="EMBL" id="CBZ54476.1"/>
    </source>
</evidence>
<dbReference type="InterPro" id="IPR048863">
    <property type="entry name" value="BRR2_plug"/>
</dbReference>
<dbReference type="GO" id="GO:0006397">
    <property type="term" value="P:mRNA processing"/>
    <property type="evidence" value="ECO:0007669"/>
    <property type="project" value="UniProtKB-ARBA"/>
</dbReference>
<protein>
    <submittedName>
        <fullName evidence="9">RNA helicase-related protein required for pre-mRNA splicing, related</fullName>
        <ecNumber evidence="9">3.6.1.-</ecNumber>
    </submittedName>
</protein>
<dbReference type="RefSeq" id="XP_003884506.1">
    <property type="nucleotide sequence ID" value="XM_003884457.1"/>
</dbReference>
<dbReference type="FunFam" id="1.10.10.10:FF:000012">
    <property type="entry name" value="U5 small nuclear ribonucleoprotein helicase"/>
    <property type="match status" value="1"/>
</dbReference>
<dbReference type="GO" id="GO:0003678">
    <property type="term" value="F:DNA helicase activity"/>
    <property type="evidence" value="ECO:0007669"/>
    <property type="project" value="TreeGrafter"/>
</dbReference>